<keyword evidence="2" id="KW-0521">NADP</keyword>
<organism evidence="4">
    <name type="scientific">Pararge aegeria</name>
    <name type="common">speckled wood butterfly</name>
    <dbReference type="NCBI Taxonomy" id="116150"/>
    <lineage>
        <taxon>Eukaryota</taxon>
        <taxon>Metazoa</taxon>
        <taxon>Ecdysozoa</taxon>
        <taxon>Arthropoda</taxon>
        <taxon>Hexapoda</taxon>
        <taxon>Insecta</taxon>
        <taxon>Pterygota</taxon>
        <taxon>Neoptera</taxon>
        <taxon>Endopterygota</taxon>
        <taxon>Lepidoptera</taxon>
        <taxon>Glossata</taxon>
        <taxon>Ditrysia</taxon>
        <taxon>Papilionoidea</taxon>
        <taxon>Nymphalidae</taxon>
        <taxon>Satyrinae</taxon>
        <taxon>Satyrini</taxon>
        <taxon>Parargina</taxon>
        <taxon>Pararge</taxon>
    </lineage>
</organism>
<proteinExistence type="inferred from homology"/>
<sequence length="81" mass="9431">GLDILINNAAIIQQNIMKTTYEEAKKVMDVNYRSMFIIEKYLFPILKQNARVINVSSDLGHISNLKNSYWINRLTKDDIEV</sequence>
<name>S4PEY1_9NEOP</name>
<comment type="similarity">
    <text evidence="1">Belongs to the short-chain dehydrogenases/reductases (SDR) family.</text>
</comment>
<evidence type="ECO:0000313" key="4">
    <source>
        <dbReference type="EMBL" id="JAA89504.1"/>
    </source>
</evidence>
<accession>S4PEY1</accession>
<dbReference type="PANTHER" id="PTHR43963:SF4">
    <property type="entry name" value="CARBONYL REDUCTASE (NADPH)"/>
    <property type="match status" value="1"/>
</dbReference>
<reference evidence="4" key="1">
    <citation type="journal article" date="2013" name="BMC Genomics">
        <title>Unscrambling butterfly oogenesis.</title>
        <authorList>
            <person name="Carter J.M."/>
            <person name="Baker S.C."/>
            <person name="Pink R."/>
            <person name="Carter D.R."/>
            <person name="Collins A."/>
            <person name="Tomlin J."/>
            <person name="Gibbs M."/>
            <person name="Breuker C.J."/>
        </authorList>
    </citation>
    <scope>NUCLEOTIDE SEQUENCE</scope>
    <source>
        <tissue evidence="4">Ovary</tissue>
    </source>
</reference>
<reference evidence="4" key="2">
    <citation type="submission" date="2013-05" db="EMBL/GenBank/DDBJ databases">
        <authorList>
            <person name="Carter J.-M."/>
            <person name="Baker S.C."/>
            <person name="Pink R."/>
            <person name="Carter D.R.F."/>
            <person name="Collins A."/>
            <person name="Tomlin J."/>
            <person name="Gibbs M."/>
            <person name="Breuker C.J."/>
        </authorList>
    </citation>
    <scope>NUCLEOTIDE SEQUENCE</scope>
    <source>
        <tissue evidence="4">Ovary</tissue>
    </source>
</reference>
<dbReference type="AlphaFoldDB" id="S4PEY1"/>
<protein>
    <submittedName>
        <fullName evidence="4">Carbonyl reductase</fullName>
    </submittedName>
</protein>
<dbReference type="Pfam" id="PF13561">
    <property type="entry name" value="adh_short_C2"/>
    <property type="match status" value="1"/>
</dbReference>
<evidence type="ECO:0000256" key="2">
    <source>
        <dbReference type="ARBA" id="ARBA00022857"/>
    </source>
</evidence>
<dbReference type="PANTHER" id="PTHR43963">
    <property type="entry name" value="CARBONYL REDUCTASE 1-RELATED"/>
    <property type="match status" value="1"/>
</dbReference>
<dbReference type="GO" id="GO:0004090">
    <property type="term" value="F:carbonyl reductase (NADPH) activity"/>
    <property type="evidence" value="ECO:0007669"/>
    <property type="project" value="TreeGrafter"/>
</dbReference>
<dbReference type="EMBL" id="GAIX01003056">
    <property type="protein sequence ID" value="JAA89504.1"/>
    <property type="molecule type" value="Transcribed_RNA"/>
</dbReference>
<feature type="non-terminal residue" evidence="4">
    <location>
        <position position="1"/>
    </location>
</feature>
<dbReference type="SUPFAM" id="SSF51735">
    <property type="entry name" value="NAD(P)-binding Rossmann-fold domains"/>
    <property type="match status" value="1"/>
</dbReference>
<dbReference type="Gene3D" id="3.40.50.720">
    <property type="entry name" value="NAD(P)-binding Rossmann-like Domain"/>
    <property type="match status" value="1"/>
</dbReference>
<feature type="non-terminal residue" evidence="4">
    <location>
        <position position="81"/>
    </location>
</feature>
<dbReference type="InterPro" id="IPR036291">
    <property type="entry name" value="NAD(P)-bd_dom_sf"/>
</dbReference>
<keyword evidence="3" id="KW-0560">Oxidoreductase</keyword>
<evidence type="ECO:0000256" key="3">
    <source>
        <dbReference type="ARBA" id="ARBA00023002"/>
    </source>
</evidence>
<dbReference type="InterPro" id="IPR002347">
    <property type="entry name" value="SDR_fam"/>
</dbReference>
<evidence type="ECO:0000256" key="1">
    <source>
        <dbReference type="ARBA" id="ARBA00006484"/>
    </source>
</evidence>